<evidence type="ECO:0000256" key="2">
    <source>
        <dbReference type="ARBA" id="ARBA00022645"/>
    </source>
</evidence>
<gene>
    <name evidence="7" type="ORF">QCA50_011039</name>
</gene>
<keyword evidence="3 6" id="KW-0645">Protease</keyword>
<dbReference type="InterPro" id="IPR018202">
    <property type="entry name" value="Ser_caboxypep_ser_AS"/>
</dbReference>
<evidence type="ECO:0000256" key="5">
    <source>
        <dbReference type="ARBA" id="ARBA00023180"/>
    </source>
</evidence>
<evidence type="ECO:0000313" key="8">
    <source>
        <dbReference type="Proteomes" id="UP001385951"/>
    </source>
</evidence>
<dbReference type="PANTHER" id="PTHR11802">
    <property type="entry name" value="SERINE PROTEASE FAMILY S10 SERINE CARBOXYPEPTIDASE"/>
    <property type="match status" value="1"/>
</dbReference>
<dbReference type="SUPFAM" id="SSF53474">
    <property type="entry name" value="alpha/beta-Hydrolases"/>
    <property type="match status" value="1"/>
</dbReference>
<evidence type="ECO:0000256" key="4">
    <source>
        <dbReference type="ARBA" id="ARBA00022801"/>
    </source>
</evidence>
<dbReference type="Pfam" id="PF00450">
    <property type="entry name" value="Peptidase_S10"/>
    <property type="match status" value="1"/>
</dbReference>
<dbReference type="PANTHER" id="PTHR11802:SF479">
    <property type="entry name" value="CARBOXYPEPTIDASE"/>
    <property type="match status" value="1"/>
</dbReference>
<keyword evidence="4 6" id="KW-0378">Hydrolase</keyword>
<dbReference type="InterPro" id="IPR029058">
    <property type="entry name" value="AB_hydrolase_fold"/>
</dbReference>
<evidence type="ECO:0000313" key="7">
    <source>
        <dbReference type="EMBL" id="KAK7685695.1"/>
    </source>
</evidence>
<keyword evidence="5" id="KW-0325">Glycoprotein</keyword>
<feature type="chain" id="PRO_5043087466" description="Carboxypeptidase" evidence="6">
    <location>
        <begin position="17"/>
        <end position="444"/>
    </location>
</feature>
<evidence type="ECO:0000256" key="6">
    <source>
        <dbReference type="RuleBase" id="RU361156"/>
    </source>
</evidence>
<evidence type="ECO:0000256" key="1">
    <source>
        <dbReference type="ARBA" id="ARBA00009431"/>
    </source>
</evidence>
<proteinExistence type="inferred from homology"/>
<comment type="caution">
    <text evidence="7">The sequence shown here is derived from an EMBL/GenBank/DDBJ whole genome shotgun (WGS) entry which is preliminary data.</text>
</comment>
<dbReference type="InterPro" id="IPR001563">
    <property type="entry name" value="Peptidase_S10"/>
</dbReference>
<keyword evidence="2 6" id="KW-0121">Carboxypeptidase</keyword>
<dbReference type="EMBL" id="JASBNA010000019">
    <property type="protein sequence ID" value="KAK7685695.1"/>
    <property type="molecule type" value="Genomic_DNA"/>
</dbReference>
<dbReference type="PRINTS" id="PR00724">
    <property type="entry name" value="CRBOXYPTASEC"/>
</dbReference>
<keyword evidence="6" id="KW-0732">Signal</keyword>
<dbReference type="AlphaFoldDB" id="A0AAW0FWX0"/>
<comment type="similarity">
    <text evidence="1 6">Belongs to the peptidase S10 family.</text>
</comment>
<evidence type="ECO:0000256" key="3">
    <source>
        <dbReference type="ARBA" id="ARBA00022670"/>
    </source>
</evidence>
<accession>A0AAW0FWX0</accession>
<dbReference type="GO" id="GO:0006508">
    <property type="term" value="P:proteolysis"/>
    <property type="evidence" value="ECO:0007669"/>
    <property type="project" value="UniProtKB-KW"/>
</dbReference>
<name>A0AAW0FWX0_9APHY</name>
<organism evidence="7 8">
    <name type="scientific">Cerrena zonata</name>
    <dbReference type="NCBI Taxonomy" id="2478898"/>
    <lineage>
        <taxon>Eukaryota</taxon>
        <taxon>Fungi</taxon>
        <taxon>Dikarya</taxon>
        <taxon>Basidiomycota</taxon>
        <taxon>Agaricomycotina</taxon>
        <taxon>Agaricomycetes</taxon>
        <taxon>Polyporales</taxon>
        <taxon>Cerrenaceae</taxon>
        <taxon>Cerrena</taxon>
    </lineage>
</organism>
<reference evidence="7 8" key="1">
    <citation type="submission" date="2022-09" db="EMBL/GenBank/DDBJ databases">
        <authorList>
            <person name="Palmer J.M."/>
        </authorList>
    </citation>
    <scope>NUCLEOTIDE SEQUENCE [LARGE SCALE GENOMIC DNA]</scope>
    <source>
        <strain evidence="7 8">DSM 7382</strain>
    </source>
</reference>
<dbReference type="PROSITE" id="PS00131">
    <property type="entry name" value="CARBOXYPEPT_SER_SER"/>
    <property type="match status" value="1"/>
</dbReference>
<keyword evidence="8" id="KW-1185">Reference proteome</keyword>
<dbReference type="EC" id="3.4.16.-" evidence="6"/>
<sequence>MFRLFLLALACGISTAQNPPGSFPHDYPGKPSGASGPEWQKYFEVTDQLPNVTFPFARNFAGNIPVDRPNHPNNTLFFWAFEKENGSLTANAGESNEPWGLWLNGGPGSSSLLGALFENGPLQIQDDYTMAANNWSWSNLADYVWIDQPVGVGFSTVDSDGYVNDEDQMAADFFGFLANLVKVFPSLQTRPLHITGESYAGTYIPYIVKAYFGMTNPPVNLAKFAIGDGVLANDAVSEHLPTLNVIETYPQLIGYDPEVYNYFKEQTHLCGYDLNLTYPQNGHFPDITPPGFDNGNTPTVNSNLSSLTHLANKQVLLTEVKARLGEWSESASKEKRESWTQEKRDLTGRANGTIDPFYGCFLWPEVLVYALNFSLPWVDTQGFDVYDVTDGLSPQSVRVQSDASFFLNDNRTRTALHAPTSKDWTKYIPYPFGSVPGSKDPSLR</sequence>
<protein>
    <recommendedName>
        <fullName evidence="6">Carboxypeptidase</fullName>
        <ecNumber evidence="6">3.4.16.-</ecNumber>
    </recommendedName>
</protein>
<dbReference type="Proteomes" id="UP001385951">
    <property type="component" value="Unassembled WGS sequence"/>
</dbReference>
<dbReference type="GO" id="GO:0004185">
    <property type="term" value="F:serine-type carboxypeptidase activity"/>
    <property type="evidence" value="ECO:0007669"/>
    <property type="project" value="UniProtKB-UniRule"/>
</dbReference>
<feature type="signal peptide" evidence="6">
    <location>
        <begin position="1"/>
        <end position="16"/>
    </location>
</feature>
<dbReference type="Gene3D" id="3.40.50.1820">
    <property type="entry name" value="alpha/beta hydrolase"/>
    <property type="match status" value="1"/>
</dbReference>